<proteinExistence type="predicted"/>
<reference evidence="3 6" key="2">
    <citation type="journal article" date="2019" name="Emerg. Microbes Infect.">
        <title>Comprehensive subspecies identification of 175 nontuberculous mycobacteria species based on 7547 genomic profiles.</title>
        <authorList>
            <person name="Matsumoto Y."/>
            <person name="Kinjo T."/>
            <person name="Motooka D."/>
            <person name="Nabeya D."/>
            <person name="Jung N."/>
            <person name="Uechi K."/>
            <person name="Horii T."/>
            <person name="Iida T."/>
            <person name="Fujita J."/>
            <person name="Nakamura S."/>
        </authorList>
    </citation>
    <scope>NUCLEOTIDE SEQUENCE [LARGE SCALE GENOMIC DNA]</scope>
    <source>
        <strain evidence="3 6">JCM 12405</strain>
    </source>
</reference>
<dbReference type="AlphaFoldDB" id="A0A1X1T3F1"/>
<keyword evidence="2" id="KW-0472">Membrane</keyword>
<accession>A0A1X1T3F1</accession>
<evidence type="ECO:0000313" key="5">
    <source>
        <dbReference type="Proteomes" id="UP000193564"/>
    </source>
</evidence>
<dbReference type="KEGG" id="mdr:MDOR_34140"/>
<dbReference type="Proteomes" id="UP000467201">
    <property type="component" value="Chromosome"/>
</dbReference>
<keyword evidence="5" id="KW-1185">Reference proteome</keyword>
<keyword evidence="2" id="KW-1133">Transmembrane helix</keyword>
<organism evidence="4 5">
    <name type="scientific">Mycolicibacterium doricum</name>
    <dbReference type="NCBI Taxonomy" id="126673"/>
    <lineage>
        <taxon>Bacteria</taxon>
        <taxon>Bacillati</taxon>
        <taxon>Actinomycetota</taxon>
        <taxon>Actinomycetes</taxon>
        <taxon>Mycobacteriales</taxon>
        <taxon>Mycobacteriaceae</taxon>
        <taxon>Mycolicibacterium</taxon>
    </lineage>
</organism>
<dbReference type="EMBL" id="LQOS01000038">
    <property type="protein sequence ID" value="ORV38903.1"/>
    <property type="molecule type" value="Genomic_DNA"/>
</dbReference>
<feature type="region of interest" description="Disordered" evidence="1">
    <location>
        <begin position="1"/>
        <end position="36"/>
    </location>
</feature>
<evidence type="ECO:0000313" key="6">
    <source>
        <dbReference type="Proteomes" id="UP000467201"/>
    </source>
</evidence>
<protein>
    <recommendedName>
        <fullName evidence="7">Proline rich protein</fullName>
    </recommendedName>
</protein>
<feature type="region of interest" description="Disordered" evidence="1">
    <location>
        <begin position="69"/>
        <end position="135"/>
    </location>
</feature>
<sequence length="135" mass="14311">MTETPSNAPSTEPQTGPVHTTTPPTYVETREERRRPNRVITLAAWVGIAAGVVFVVTVVFFSGFILGRSSDGGNHRGGGAGHGQMMFHRDGLPPMMGSRGHFEHPGMPFAPGQPGMQTPQQTQPGNAATTAPPRP</sequence>
<evidence type="ECO:0000313" key="3">
    <source>
        <dbReference type="EMBL" id="BBZ09245.1"/>
    </source>
</evidence>
<dbReference type="RefSeq" id="WP_085191893.1">
    <property type="nucleotide sequence ID" value="NZ_AP022605.1"/>
</dbReference>
<reference evidence="3" key="3">
    <citation type="submission" date="2020-02" db="EMBL/GenBank/DDBJ databases">
        <authorList>
            <person name="Matsumoto Y."/>
            <person name="Motooka D."/>
            <person name="Nakamura S."/>
        </authorList>
    </citation>
    <scope>NUCLEOTIDE SEQUENCE</scope>
    <source>
        <strain evidence="3">JCM 12405</strain>
    </source>
</reference>
<evidence type="ECO:0000313" key="4">
    <source>
        <dbReference type="EMBL" id="ORV38903.1"/>
    </source>
</evidence>
<feature type="compositionally biased region" description="Polar residues" evidence="1">
    <location>
        <begin position="1"/>
        <end position="24"/>
    </location>
</feature>
<feature type="transmembrane region" description="Helical" evidence="2">
    <location>
        <begin position="42"/>
        <end position="66"/>
    </location>
</feature>
<name>A0A1X1T3F1_9MYCO</name>
<reference evidence="4 5" key="1">
    <citation type="submission" date="2016-01" db="EMBL/GenBank/DDBJ databases">
        <title>The new phylogeny of the genus Mycobacterium.</title>
        <authorList>
            <person name="Tarcisio F."/>
            <person name="Conor M."/>
            <person name="Antonella G."/>
            <person name="Elisabetta G."/>
            <person name="Giulia F.S."/>
            <person name="Sara T."/>
            <person name="Anna F."/>
            <person name="Clotilde B."/>
            <person name="Roberto B."/>
            <person name="Veronica D.S."/>
            <person name="Fabio R."/>
            <person name="Monica P."/>
            <person name="Olivier J."/>
            <person name="Enrico T."/>
            <person name="Nicola S."/>
        </authorList>
    </citation>
    <scope>NUCLEOTIDE SEQUENCE [LARGE SCALE GENOMIC DNA]</scope>
    <source>
        <strain evidence="4 5">DSM 44339</strain>
    </source>
</reference>
<evidence type="ECO:0000256" key="1">
    <source>
        <dbReference type="SAM" id="MobiDB-lite"/>
    </source>
</evidence>
<dbReference type="Proteomes" id="UP000193564">
    <property type="component" value="Unassembled WGS sequence"/>
</dbReference>
<evidence type="ECO:0008006" key="7">
    <source>
        <dbReference type="Google" id="ProtNLM"/>
    </source>
</evidence>
<feature type="compositionally biased region" description="Low complexity" evidence="1">
    <location>
        <begin position="112"/>
        <end position="125"/>
    </location>
</feature>
<dbReference type="EMBL" id="AP022605">
    <property type="protein sequence ID" value="BBZ09245.1"/>
    <property type="molecule type" value="Genomic_DNA"/>
</dbReference>
<dbReference type="STRING" id="126673.AWC01_13710"/>
<evidence type="ECO:0000256" key="2">
    <source>
        <dbReference type="SAM" id="Phobius"/>
    </source>
</evidence>
<gene>
    <name evidence="4" type="ORF">AWC01_13710</name>
    <name evidence="3" type="ORF">MDOR_34140</name>
</gene>
<keyword evidence="2" id="KW-0812">Transmembrane</keyword>